<protein>
    <submittedName>
        <fullName evidence="4">Quinone oxidoreductase, putative</fullName>
    </submittedName>
</protein>
<keyword evidence="1" id="KW-0521">NADP</keyword>
<accession>U6LY83</accession>
<evidence type="ECO:0000256" key="1">
    <source>
        <dbReference type="ARBA" id="ARBA00022857"/>
    </source>
</evidence>
<dbReference type="SUPFAM" id="SSF51735">
    <property type="entry name" value="NAD(P)-binding Rossmann-fold domains"/>
    <property type="match status" value="1"/>
</dbReference>
<dbReference type="EMBL" id="HG719171">
    <property type="protein sequence ID" value="CDJ56922.1"/>
    <property type="molecule type" value="Genomic_DNA"/>
</dbReference>
<dbReference type="PANTHER" id="PTHR48106:SF18">
    <property type="entry name" value="QUINONE OXIDOREDUCTASE PIG3"/>
    <property type="match status" value="1"/>
</dbReference>
<dbReference type="InterPro" id="IPR036291">
    <property type="entry name" value="NAD(P)-bd_dom_sf"/>
</dbReference>
<dbReference type="Proteomes" id="UP000030763">
    <property type="component" value="Unassembled WGS sequence"/>
</dbReference>
<name>U6LY83_EIMMA</name>
<evidence type="ECO:0000256" key="2">
    <source>
        <dbReference type="ARBA" id="ARBA00023002"/>
    </source>
</evidence>
<dbReference type="OrthoDB" id="346651at2759"/>
<dbReference type="RefSeq" id="XP_013333572.1">
    <property type="nucleotide sequence ID" value="XM_013478118.1"/>
</dbReference>
<proteinExistence type="predicted"/>
<dbReference type="Gene3D" id="3.40.50.720">
    <property type="entry name" value="NAD(P)-binding Rossmann-like Domain"/>
    <property type="match status" value="1"/>
</dbReference>
<feature type="domain" description="Alcohol dehydrogenase-like C-terminal" evidence="3">
    <location>
        <begin position="64"/>
        <end position="123"/>
    </location>
</feature>
<reference evidence="4" key="2">
    <citation type="submission" date="2013-10" db="EMBL/GenBank/DDBJ databases">
        <authorList>
            <person name="Aslett M."/>
        </authorList>
    </citation>
    <scope>NUCLEOTIDE SEQUENCE [LARGE SCALE GENOMIC DNA]</scope>
    <source>
        <strain evidence="4">Weybridge</strain>
    </source>
</reference>
<dbReference type="InterPro" id="IPR013149">
    <property type="entry name" value="ADH-like_C"/>
</dbReference>
<dbReference type="AlphaFoldDB" id="U6LY83"/>
<dbReference type="GO" id="GO:0070402">
    <property type="term" value="F:NADPH binding"/>
    <property type="evidence" value="ECO:0007669"/>
    <property type="project" value="TreeGrafter"/>
</dbReference>
<dbReference type="GO" id="GO:0016651">
    <property type="term" value="F:oxidoreductase activity, acting on NAD(P)H"/>
    <property type="evidence" value="ECO:0007669"/>
    <property type="project" value="TreeGrafter"/>
</dbReference>
<dbReference type="GeneID" id="25336664"/>
<gene>
    <name evidence="4" type="ORF">EMWEY_00026780</name>
</gene>
<dbReference type="VEuPathDB" id="ToxoDB:EMWEY_00026780"/>
<organism evidence="4 5">
    <name type="scientific">Eimeria maxima</name>
    <name type="common">Coccidian parasite</name>
    <dbReference type="NCBI Taxonomy" id="5804"/>
    <lineage>
        <taxon>Eukaryota</taxon>
        <taxon>Sar</taxon>
        <taxon>Alveolata</taxon>
        <taxon>Apicomplexa</taxon>
        <taxon>Conoidasida</taxon>
        <taxon>Coccidia</taxon>
        <taxon>Eucoccidiorida</taxon>
        <taxon>Eimeriorina</taxon>
        <taxon>Eimeriidae</taxon>
        <taxon>Eimeria</taxon>
    </lineage>
</organism>
<sequence>MDLLQKRGKYPPPPGVSSILGVEVGGVVVNGDTFPSGTPVACLLPGLSDFKANGGKPSGIKYALVYAAGSGATVCLNYKELGASLADEVLKYTEGRGVDIVLDCVGSSLFDQTLKSLKTDGMVYEGLQVDIIRLFRGK</sequence>
<evidence type="ECO:0000313" key="5">
    <source>
        <dbReference type="Proteomes" id="UP000030763"/>
    </source>
</evidence>
<evidence type="ECO:0000259" key="3">
    <source>
        <dbReference type="Pfam" id="PF00107"/>
    </source>
</evidence>
<dbReference type="Pfam" id="PF00107">
    <property type="entry name" value="ADH_zinc_N"/>
    <property type="match status" value="1"/>
</dbReference>
<evidence type="ECO:0000313" key="4">
    <source>
        <dbReference type="EMBL" id="CDJ56922.1"/>
    </source>
</evidence>
<keyword evidence="2" id="KW-0560">Oxidoreductase</keyword>
<keyword evidence="5" id="KW-1185">Reference proteome</keyword>
<reference evidence="4" key="1">
    <citation type="submission" date="2013-10" db="EMBL/GenBank/DDBJ databases">
        <title>Genomic analysis of the causative agents of coccidiosis in chickens.</title>
        <authorList>
            <person name="Reid A.J."/>
            <person name="Blake D."/>
            <person name="Billington K."/>
            <person name="Browne H."/>
            <person name="Dunn M."/>
            <person name="Hung S."/>
            <person name="Kawahara F."/>
            <person name="Miranda-Saavedra D."/>
            <person name="Mourier T."/>
            <person name="Nagra H."/>
            <person name="Otto T.D."/>
            <person name="Rawlings N."/>
            <person name="Sanchez A."/>
            <person name="Sanders M."/>
            <person name="Subramaniam C."/>
            <person name="Tay Y."/>
            <person name="Dear P."/>
            <person name="Doerig C."/>
            <person name="Gruber A."/>
            <person name="Parkinson J."/>
            <person name="Shirley M."/>
            <person name="Wan K.L."/>
            <person name="Berriman M."/>
            <person name="Tomley F."/>
            <person name="Pain A."/>
        </authorList>
    </citation>
    <scope>NUCLEOTIDE SEQUENCE [LARGE SCALE GENOMIC DNA]</scope>
    <source>
        <strain evidence="4">Weybridge</strain>
    </source>
</reference>
<dbReference type="PANTHER" id="PTHR48106">
    <property type="entry name" value="QUINONE OXIDOREDUCTASE PIG3-RELATED"/>
    <property type="match status" value="1"/>
</dbReference>